<dbReference type="PANTHER" id="PTHR35340:SF5">
    <property type="entry name" value="ASST-DOMAIN-CONTAINING PROTEIN"/>
    <property type="match status" value="1"/>
</dbReference>
<dbReference type="Proteomes" id="UP000014074">
    <property type="component" value="Unassembled WGS sequence"/>
</dbReference>
<dbReference type="Pfam" id="PF14269">
    <property type="entry name" value="Arylsulfotran_2"/>
    <property type="match status" value="2"/>
</dbReference>
<dbReference type="InterPro" id="IPR039535">
    <property type="entry name" value="ASST-like"/>
</dbReference>
<proteinExistence type="predicted"/>
<keyword evidence="2" id="KW-0472">Membrane</keyword>
<feature type="compositionally biased region" description="Low complexity" evidence="1">
    <location>
        <begin position="577"/>
        <end position="589"/>
    </location>
</feature>
<gene>
    <name evidence="4" type="ORF">UCRPA7_6798</name>
</gene>
<feature type="signal peptide" evidence="3">
    <location>
        <begin position="1"/>
        <end position="23"/>
    </location>
</feature>
<dbReference type="GeneID" id="19327491"/>
<evidence type="ECO:0000313" key="4">
    <source>
        <dbReference type="EMBL" id="EON97621.1"/>
    </source>
</evidence>
<evidence type="ECO:0000256" key="3">
    <source>
        <dbReference type="SAM" id="SignalP"/>
    </source>
</evidence>
<feature type="region of interest" description="Disordered" evidence="1">
    <location>
        <begin position="575"/>
        <end position="603"/>
    </location>
</feature>
<dbReference type="eggNOG" id="ENOG502SKI4">
    <property type="taxonomic scope" value="Eukaryota"/>
</dbReference>
<dbReference type="InterPro" id="IPR053143">
    <property type="entry name" value="Arylsulfate_ST"/>
</dbReference>
<keyword evidence="4" id="KW-0808">Transferase</keyword>
<keyword evidence="3" id="KW-0732">Signal</keyword>
<sequence>MALLIYVLSTFFIASILRTLVNADKSFYTDLASYQDGALGREPRQTFHSSPILAPVYQVNTFNEEKVDTKDPYMFMAGSYGAWGPSIVSSKDLSLVWADQRFPGFAQATQGWELHGQRVLGVFVGDAVRIYSQSYEEMYVVTTKGEYAGVKPDSHEATLTDNGTVILIACPAVEVDLSPVGGPKSGRSVANCLLQEIDPVTDELLFQFATLDFFDITDSVWEYHGEGTPEGNFLISYRHLSTVILVDGTTSEVIWVMWGKKNQFTDISKNGSAEFHYQHQPRMTGKNRFTLFDNHRLDNGYCKSGQCSRGLEIGYDPDAKTAWMINEWYHPQGLVSASRGGVQRTSNGNVLVAWGQNPMFTEYSADGELVMDFQRGQVLAMEHGIVNVIAYRAWKGDWEGDPTWGPNISCSANDTGKLIYVSWNGATKVDRYVLLSSDSKDDLDGVANVVAQSPRTGFETEFYVPNGKISSYGLIAAVDTHGHVLGFTPAVNTSTGELFHIDYNITRVTTSSGIGSGISIEMLGVTFAGIGAVCVALISALIICWRQRTQKQARIGEDAQGLLESDEFELGNAFARTSQDTTDSDGSSQYENKGRQCKLSKTY</sequence>
<dbReference type="GO" id="GO:0016740">
    <property type="term" value="F:transferase activity"/>
    <property type="evidence" value="ECO:0007669"/>
    <property type="project" value="UniProtKB-KW"/>
</dbReference>
<dbReference type="OrthoDB" id="5427350at2759"/>
<reference evidence="5" key="1">
    <citation type="journal article" date="2013" name="Genome Announc.">
        <title>Draft genome sequence of the ascomycete Phaeoacremonium aleophilum strain UCR-PA7, a causal agent of the esca disease complex in grapevines.</title>
        <authorList>
            <person name="Blanco-Ulate B."/>
            <person name="Rolshausen P."/>
            <person name="Cantu D."/>
        </authorList>
    </citation>
    <scope>NUCLEOTIDE SEQUENCE [LARGE SCALE GENOMIC DNA]</scope>
    <source>
        <strain evidence="5">UCR-PA7</strain>
    </source>
</reference>
<feature type="transmembrane region" description="Helical" evidence="2">
    <location>
        <begin position="522"/>
        <end position="545"/>
    </location>
</feature>
<keyword evidence="5" id="KW-1185">Reference proteome</keyword>
<evidence type="ECO:0000313" key="5">
    <source>
        <dbReference type="Proteomes" id="UP000014074"/>
    </source>
</evidence>
<dbReference type="EMBL" id="KB933264">
    <property type="protein sequence ID" value="EON97621.1"/>
    <property type="molecule type" value="Genomic_DNA"/>
</dbReference>
<organism evidence="4 5">
    <name type="scientific">Phaeoacremonium minimum (strain UCR-PA7)</name>
    <name type="common">Esca disease fungus</name>
    <name type="synonym">Togninia minima</name>
    <dbReference type="NCBI Taxonomy" id="1286976"/>
    <lineage>
        <taxon>Eukaryota</taxon>
        <taxon>Fungi</taxon>
        <taxon>Dikarya</taxon>
        <taxon>Ascomycota</taxon>
        <taxon>Pezizomycotina</taxon>
        <taxon>Sordariomycetes</taxon>
        <taxon>Sordariomycetidae</taxon>
        <taxon>Togniniales</taxon>
        <taxon>Togniniaceae</taxon>
        <taxon>Phaeoacremonium</taxon>
    </lineage>
</organism>
<evidence type="ECO:0000256" key="2">
    <source>
        <dbReference type="SAM" id="Phobius"/>
    </source>
</evidence>
<keyword evidence="2" id="KW-1133">Transmembrane helix</keyword>
<keyword evidence="2" id="KW-0812">Transmembrane</keyword>
<feature type="chain" id="PRO_5004462703" evidence="3">
    <location>
        <begin position="24"/>
        <end position="603"/>
    </location>
</feature>
<evidence type="ECO:0000256" key="1">
    <source>
        <dbReference type="SAM" id="MobiDB-lite"/>
    </source>
</evidence>
<dbReference type="AlphaFoldDB" id="R8BE90"/>
<dbReference type="KEGG" id="tmn:UCRPA7_6798"/>
<name>R8BE90_PHAM7</name>
<dbReference type="RefSeq" id="XP_007917525.1">
    <property type="nucleotide sequence ID" value="XM_007919334.1"/>
</dbReference>
<accession>R8BE90</accession>
<dbReference type="PANTHER" id="PTHR35340">
    <property type="entry name" value="PQQ ENZYME REPEAT PROTEIN-RELATED"/>
    <property type="match status" value="1"/>
</dbReference>
<dbReference type="HOGENOM" id="CLU_018249_0_0_1"/>
<protein>
    <submittedName>
        <fullName evidence="4">Putative arylsulfotransferase-like protein</fullName>
    </submittedName>
</protein>